<organism evidence="3 4">
    <name type="scientific">Absidia repens</name>
    <dbReference type="NCBI Taxonomy" id="90262"/>
    <lineage>
        <taxon>Eukaryota</taxon>
        <taxon>Fungi</taxon>
        <taxon>Fungi incertae sedis</taxon>
        <taxon>Mucoromycota</taxon>
        <taxon>Mucoromycotina</taxon>
        <taxon>Mucoromycetes</taxon>
        <taxon>Mucorales</taxon>
        <taxon>Cunninghamellaceae</taxon>
        <taxon>Absidia</taxon>
    </lineage>
</organism>
<evidence type="ECO:0000313" key="3">
    <source>
        <dbReference type="EMBL" id="ORZ07365.1"/>
    </source>
</evidence>
<evidence type="ECO:0000259" key="2">
    <source>
        <dbReference type="Pfam" id="PF06985"/>
    </source>
</evidence>
<feature type="region of interest" description="Disordered" evidence="1">
    <location>
        <begin position="1"/>
        <end position="27"/>
    </location>
</feature>
<dbReference type="Proteomes" id="UP000193560">
    <property type="component" value="Unassembled WGS sequence"/>
</dbReference>
<name>A0A1X2I1N5_9FUNG</name>
<sequence>MTNDNPVEHRFRDITSEDVQKRQHQQQQQKPFQVVLVDIEKAAEDKKIHCIEKPLESSEEDLRFVALSYRWGELQEQVFDTSLGYLATITSFHLVDFYWICKMMIEEPDLKSIKYVWVDAICVDQTNYERRKATIQQMSNIYEKATYILAVPDLHREHLRSISTENYKIFYLCQEYCDYIYHLIQGNTHQLVKMDNEFLDKTEVPKDRILRQLLAKCTTYLADGFTSWQQNVYDIEHPEDALDILCEIYQASLLTSSHENLDFIKIKLRNTRMSMHPMNTSLLHYDNVANIILEEPVRRWMKIGKSDKTWTHELIKRKNVIQQIMKFLEDLIKDWSNRVWVISEYHIAKKKNNLKYCFIHLLNHKTFGLPFFHFDFTNPAFSAIVQNASFIYPKPLHDPNPVQLLFHRLIIKQLNTQTFFEMMLKSKASKNKDRFYAILPQSKYKDKLHQVDSWEINTMMSVKLKLFEIMDTKDKWTLFFLSGHRHSSNSYEVVPTFVASNIYWEKIYKFVDDQPCNFDISDESCAIQLCRTKNSSMYYIQLTPKEYYVQKQKLHNSEYLSDAYQHKKMLYNHLQLDKHSLLDIVFLPQYDIKSIASDIRERYTIYNGVALIGSFIENKWTLCDVYWNSSIYEYECSHYYNKDNTTHFNIY</sequence>
<protein>
    <recommendedName>
        <fullName evidence="2">Heterokaryon incompatibility domain-containing protein</fullName>
    </recommendedName>
</protein>
<comment type="caution">
    <text evidence="3">The sequence shown here is derived from an EMBL/GenBank/DDBJ whole genome shotgun (WGS) entry which is preliminary data.</text>
</comment>
<dbReference type="STRING" id="90262.A0A1X2I1N5"/>
<dbReference type="EMBL" id="MCGE01000035">
    <property type="protein sequence ID" value="ORZ07365.1"/>
    <property type="molecule type" value="Genomic_DNA"/>
</dbReference>
<feature type="domain" description="Heterokaryon incompatibility" evidence="2">
    <location>
        <begin position="64"/>
        <end position="151"/>
    </location>
</feature>
<keyword evidence="4" id="KW-1185">Reference proteome</keyword>
<evidence type="ECO:0000313" key="4">
    <source>
        <dbReference type="Proteomes" id="UP000193560"/>
    </source>
</evidence>
<feature type="compositionally biased region" description="Basic and acidic residues" evidence="1">
    <location>
        <begin position="1"/>
        <end position="21"/>
    </location>
</feature>
<dbReference type="PANTHER" id="PTHR24148:SF64">
    <property type="entry name" value="HETEROKARYON INCOMPATIBILITY DOMAIN-CONTAINING PROTEIN"/>
    <property type="match status" value="1"/>
</dbReference>
<dbReference type="AlphaFoldDB" id="A0A1X2I1N5"/>
<reference evidence="3 4" key="1">
    <citation type="submission" date="2016-07" db="EMBL/GenBank/DDBJ databases">
        <title>Pervasive Adenine N6-methylation of Active Genes in Fungi.</title>
        <authorList>
            <consortium name="DOE Joint Genome Institute"/>
            <person name="Mondo S.J."/>
            <person name="Dannebaum R.O."/>
            <person name="Kuo R.C."/>
            <person name="Labutti K."/>
            <person name="Haridas S."/>
            <person name="Kuo A."/>
            <person name="Salamov A."/>
            <person name="Ahrendt S.R."/>
            <person name="Lipzen A."/>
            <person name="Sullivan W."/>
            <person name="Andreopoulos W.B."/>
            <person name="Clum A."/>
            <person name="Lindquist E."/>
            <person name="Daum C."/>
            <person name="Ramamoorthy G.K."/>
            <person name="Gryganskyi A."/>
            <person name="Culley D."/>
            <person name="Magnuson J.K."/>
            <person name="James T.Y."/>
            <person name="O'Malley M.A."/>
            <person name="Stajich J.E."/>
            <person name="Spatafora J.W."/>
            <person name="Visel A."/>
            <person name="Grigoriev I.V."/>
        </authorList>
    </citation>
    <scope>NUCLEOTIDE SEQUENCE [LARGE SCALE GENOMIC DNA]</scope>
    <source>
        <strain evidence="3 4">NRRL 1336</strain>
    </source>
</reference>
<dbReference type="PANTHER" id="PTHR24148">
    <property type="entry name" value="ANKYRIN REPEAT DOMAIN-CONTAINING PROTEIN 39 HOMOLOG-RELATED"/>
    <property type="match status" value="1"/>
</dbReference>
<dbReference type="OrthoDB" id="5071163at2759"/>
<accession>A0A1X2I1N5</accession>
<dbReference type="InterPro" id="IPR052895">
    <property type="entry name" value="HetReg/Transcr_Mod"/>
</dbReference>
<dbReference type="Pfam" id="PF06985">
    <property type="entry name" value="HET"/>
    <property type="match status" value="1"/>
</dbReference>
<dbReference type="InterPro" id="IPR010730">
    <property type="entry name" value="HET"/>
</dbReference>
<gene>
    <name evidence="3" type="ORF">BCR42DRAFT_397282</name>
</gene>
<evidence type="ECO:0000256" key="1">
    <source>
        <dbReference type="SAM" id="MobiDB-lite"/>
    </source>
</evidence>
<proteinExistence type="predicted"/>